<organism evidence="4 5">
    <name type="scientific">Pontibacter qinzhouensis</name>
    <dbReference type="NCBI Taxonomy" id="2603253"/>
    <lineage>
        <taxon>Bacteria</taxon>
        <taxon>Pseudomonadati</taxon>
        <taxon>Bacteroidota</taxon>
        <taxon>Cytophagia</taxon>
        <taxon>Cytophagales</taxon>
        <taxon>Hymenobacteraceae</taxon>
        <taxon>Pontibacter</taxon>
    </lineage>
</organism>
<dbReference type="PANTHER" id="PTHR43877">
    <property type="entry name" value="AMINOALKYLPHOSPHONATE N-ACETYLTRANSFERASE-RELATED-RELATED"/>
    <property type="match status" value="1"/>
</dbReference>
<proteinExistence type="predicted"/>
<reference evidence="4 5" key="1">
    <citation type="submission" date="2019-08" db="EMBL/GenBank/DDBJ databases">
        <authorList>
            <person name="Shi S."/>
        </authorList>
    </citation>
    <scope>NUCLEOTIDE SEQUENCE [LARGE SCALE GENOMIC DNA]</scope>
    <source>
        <strain evidence="4 5">GY10130</strain>
    </source>
</reference>
<feature type="domain" description="N-acetyltransferase" evidence="3">
    <location>
        <begin position="1"/>
        <end position="150"/>
    </location>
</feature>
<keyword evidence="1 4" id="KW-0808">Transferase</keyword>
<dbReference type="EMBL" id="VRTY01000150">
    <property type="protein sequence ID" value="TXK23270.1"/>
    <property type="molecule type" value="Genomic_DNA"/>
</dbReference>
<sequence length="158" mass="17787">MINLVKTSSDNPDFEKLVRLLDEDLAIRDGEDHAFYAQFNKINKIKHVVVAYLQDKPVGCGAIKEYDPTTKEIKRMYVVPEHRKRGIATKVLAALEDWAKELGYAKCVLETGKMQPEAIGLYERSGYNLIPNYGQYAGVDNSLCFEKTVASNATINEV</sequence>
<dbReference type="OrthoDB" id="9803233at2"/>
<dbReference type="RefSeq" id="WP_147924095.1">
    <property type="nucleotide sequence ID" value="NZ_VRTY01000150.1"/>
</dbReference>
<evidence type="ECO:0000256" key="1">
    <source>
        <dbReference type="ARBA" id="ARBA00022679"/>
    </source>
</evidence>
<evidence type="ECO:0000313" key="4">
    <source>
        <dbReference type="EMBL" id="TXK23270.1"/>
    </source>
</evidence>
<dbReference type="SUPFAM" id="SSF55729">
    <property type="entry name" value="Acyl-CoA N-acyltransferases (Nat)"/>
    <property type="match status" value="1"/>
</dbReference>
<protein>
    <submittedName>
        <fullName evidence="4">GNAT family N-acetyltransferase</fullName>
    </submittedName>
</protein>
<dbReference type="GO" id="GO:0016747">
    <property type="term" value="F:acyltransferase activity, transferring groups other than amino-acyl groups"/>
    <property type="evidence" value="ECO:0007669"/>
    <property type="project" value="InterPro"/>
</dbReference>
<name>A0A5C8IPY9_9BACT</name>
<keyword evidence="2" id="KW-0012">Acyltransferase</keyword>
<evidence type="ECO:0000259" key="3">
    <source>
        <dbReference type="PROSITE" id="PS51186"/>
    </source>
</evidence>
<dbReference type="Proteomes" id="UP000321926">
    <property type="component" value="Unassembled WGS sequence"/>
</dbReference>
<comment type="caution">
    <text evidence="4">The sequence shown here is derived from an EMBL/GenBank/DDBJ whole genome shotgun (WGS) entry which is preliminary data.</text>
</comment>
<dbReference type="InterPro" id="IPR016181">
    <property type="entry name" value="Acyl_CoA_acyltransferase"/>
</dbReference>
<dbReference type="PANTHER" id="PTHR43877:SF2">
    <property type="entry name" value="AMINOALKYLPHOSPHONATE N-ACETYLTRANSFERASE-RELATED"/>
    <property type="match status" value="1"/>
</dbReference>
<dbReference type="Pfam" id="PF00583">
    <property type="entry name" value="Acetyltransf_1"/>
    <property type="match status" value="1"/>
</dbReference>
<dbReference type="CDD" id="cd04301">
    <property type="entry name" value="NAT_SF"/>
    <property type="match status" value="1"/>
</dbReference>
<keyword evidence="5" id="KW-1185">Reference proteome</keyword>
<dbReference type="PROSITE" id="PS51186">
    <property type="entry name" value="GNAT"/>
    <property type="match status" value="1"/>
</dbReference>
<dbReference type="Gene3D" id="3.40.630.30">
    <property type="match status" value="1"/>
</dbReference>
<evidence type="ECO:0000313" key="5">
    <source>
        <dbReference type="Proteomes" id="UP000321926"/>
    </source>
</evidence>
<gene>
    <name evidence="4" type="ORF">FVR03_22830</name>
</gene>
<dbReference type="InterPro" id="IPR000182">
    <property type="entry name" value="GNAT_dom"/>
</dbReference>
<evidence type="ECO:0000256" key="2">
    <source>
        <dbReference type="ARBA" id="ARBA00023315"/>
    </source>
</evidence>
<accession>A0A5C8IPY9</accession>
<dbReference type="AlphaFoldDB" id="A0A5C8IPY9"/>
<dbReference type="InterPro" id="IPR050832">
    <property type="entry name" value="Bact_Acetyltransf"/>
</dbReference>